<keyword evidence="5 9" id="KW-0028">Amino-acid biosynthesis</keyword>
<accession>A0A1I4U6R2</accession>
<evidence type="ECO:0000313" key="12">
    <source>
        <dbReference type="Proteomes" id="UP000199611"/>
    </source>
</evidence>
<gene>
    <name evidence="9" type="primary">trpF</name>
    <name evidence="11" type="ORF">SAMN05660836_01669</name>
</gene>
<organism evidence="11 12">
    <name type="scientific">Thermodesulforhabdus norvegica</name>
    <dbReference type="NCBI Taxonomy" id="39841"/>
    <lineage>
        <taxon>Bacteria</taxon>
        <taxon>Pseudomonadati</taxon>
        <taxon>Thermodesulfobacteriota</taxon>
        <taxon>Syntrophobacteria</taxon>
        <taxon>Syntrophobacterales</taxon>
        <taxon>Thermodesulforhabdaceae</taxon>
        <taxon>Thermodesulforhabdus</taxon>
    </lineage>
</organism>
<proteinExistence type="inferred from homology"/>
<dbReference type="InterPro" id="IPR001240">
    <property type="entry name" value="PRAI_dom"/>
</dbReference>
<comment type="pathway">
    <text evidence="2 9">Amino-acid biosynthesis; L-tryptophan biosynthesis; L-tryptophan from chorismate: step 3/5.</text>
</comment>
<evidence type="ECO:0000313" key="11">
    <source>
        <dbReference type="EMBL" id="SFM84639.1"/>
    </source>
</evidence>
<keyword evidence="7 9" id="KW-0057">Aromatic amino acid biosynthesis</keyword>
<protein>
    <recommendedName>
        <fullName evidence="4 9">N-(5'-phosphoribosyl)anthranilate isomerase</fullName>
        <shortName evidence="9">PRAI</shortName>
        <ecNumber evidence="3 9">5.3.1.24</ecNumber>
    </recommendedName>
</protein>
<evidence type="ECO:0000256" key="6">
    <source>
        <dbReference type="ARBA" id="ARBA00022822"/>
    </source>
</evidence>
<evidence type="ECO:0000256" key="5">
    <source>
        <dbReference type="ARBA" id="ARBA00022605"/>
    </source>
</evidence>
<dbReference type="EMBL" id="FOUU01000005">
    <property type="protein sequence ID" value="SFM84639.1"/>
    <property type="molecule type" value="Genomic_DNA"/>
</dbReference>
<dbReference type="AlphaFoldDB" id="A0A1I4U6R2"/>
<evidence type="ECO:0000256" key="9">
    <source>
        <dbReference type="HAMAP-Rule" id="MF_00135"/>
    </source>
</evidence>
<comment type="catalytic activity">
    <reaction evidence="1 9">
        <text>N-(5-phospho-beta-D-ribosyl)anthranilate = 1-(2-carboxyphenylamino)-1-deoxy-D-ribulose 5-phosphate</text>
        <dbReference type="Rhea" id="RHEA:21540"/>
        <dbReference type="ChEBI" id="CHEBI:18277"/>
        <dbReference type="ChEBI" id="CHEBI:58613"/>
        <dbReference type="EC" id="5.3.1.24"/>
    </reaction>
</comment>
<keyword evidence="8 9" id="KW-0413">Isomerase</keyword>
<dbReference type="InterPro" id="IPR044643">
    <property type="entry name" value="TrpF_fam"/>
</dbReference>
<dbReference type="SUPFAM" id="SSF51366">
    <property type="entry name" value="Ribulose-phoshate binding barrel"/>
    <property type="match status" value="1"/>
</dbReference>
<comment type="similarity">
    <text evidence="9">Belongs to the TrpF family.</text>
</comment>
<dbReference type="GO" id="GO:0000162">
    <property type="term" value="P:L-tryptophan biosynthetic process"/>
    <property type="evidence" value="ECO:0007669"/>
    <property type="project" value="UniProtKB-UniRule"/>
</dbReference>
<evidence type="ECO:0000256" key="4">
    <source>
        <dbReference type="ARBA" id="ARBA00022272"/>
    </source>
</evidence>
<dbReference type="InterPro" id="IPR013785">
    <property type="entry name" value="Aldolase_TIM"/>
</dbReference>
<dbReference type="Pfam" id="PF00697">
    <property type="entry name" value="PRAI"/>
    <property type="match status" value="1"/>
</dbReference>
<dbReference type="RefSeq" id="WP_177193591.1">
    <property type="nucleotide sequence ID" value="NZ_FOUU01000005.1"/>
</dbReference>
<dbReference type="Gene3D" id="3.20.20.70">
    <property type="entry name" value="Aldolase class I"/>
    <property type="match status" value="1"/>
</dbReference>
<evidence type="ECO:0000259" key="10">
    <source>
        <dbReference type="Pfam" id="PF00697"/>
    </source>
</evidence>
<dbReference type="STRING" id="39841.SAMN05660836_01669"/>
<evidence type="ECO:0000256" key="2">
    <source>
        <dbReference type="ARBA" id="ARBA00004664"/>
    </source>
</evidence>
<evidence type="ECO:0000256" key="8">
    <source>
        <dbReference type="ARBA" id="ARBA00023235"/>
    </source>
</evidence>
<dbReference type="PANTHER" id="PTHR42894:SF1">
    <property type="entry name" value="N-(5'-PHOSPHORIBOSYL)ANTHRANILATE ISOMERASE"/>
    <property type="match status" value="1"/>
</dbReference>
<dbReference type="HAMAP" id="MF_00135">
    <property type="entry name" value="PRAI"/>
    <property type="match status" value="1"/>
</dbReference>
<evidence type="ECO:0000256" key="1">
    <source>
        <dbReference type="ARBA" id="ARBA00001164"/>
    </source>
</evidence>
<evidence type="ECO:0000256" key="3">
    <source>
        <dbReference type="ARBA" id="ARBA00012572"/>
    </source>
</evidence>
<feature type="domain" description="N-(5'phosphoribosyl) anthranilate isomerase (PRAI)" evidence="10">
    <location>
        <begin position="9"/>
        <end position="210"/>
    </location>
</feature>
<reference evidence="11 12" key="1">
    <citation type="submission" date="2016-10" db="EMBL/GenBank/DDBJ databases">
        <authorList>
            <person name="de Groot N.N."/>
        </authorList>
    </citation>
    <scope>NUCLEOTIDE SEQUENCE [LARGE SCALE GENOMIC DNA]</scope>
    <source>
        <strain evidence="11 12">DSM 9990</strain>
    </source>
</reference>
<dbReference type="GO" id="GO:0004640">
    <property type="term" value="F:phosphoribosylanthranilate isomerase activity"/>
    <property type="evidence" value="ECO:0007669"/>
    <property type="project" value="UniProtKB-UniRule"/>
</dbReference>
<dbReference type="UniPathway" id="UPA00035">
    <property type="reaction ID" value="UER00042"/>
</dbReference>
<evidence type="ECO:0000256" key="7">
    <source>
        <dbReference type="ARBA" id="ARBA00023141"/>
    </source>
</evidence>
<dbReference type="CDD" id="cd00405">
    <property type="entry name" value="PRAI"/>
    <property type="match status" value="1"/>
</dbReference>
<dbReference type="InterPro" id="IPR011060">
    <property type="entry name" value="RibuloseP-bd_barrel"/>
</dbReference>
<keyword evidence="6 9" id="KW-0822">Tryptophan biosynthesis</keyword>
<dbReference type="Proteomes" id="UP000199611">
    <property type="component" value="Unassembled WGS sequence"/>
</dbReference>
<keyword evidence="12" id="KW-1185">Reference proteome</keyword>
<sequence length="225" mass="24455">MKRGQGIFIKICGITSVKDARVCVDAGVDALGFVFYPPSPRAVTAETVRSIISDVGNDVVFFGVFVKESPEEILRIRDITGIEVAQLHGDESREVVTALRREGLKVCKALFAKRKPFFSDVNLYFCDAFLLEAGRSGLGGTGEEWEWREARETTEKIISAGGFALIAGGINPENVGHVVRGVMPSGIDVSSGVELRPGVKDERKVRTLVEKVKGVFHETRQGSTG</sequence>
<dbReference type="EC" id="5.3.1.24" evidence="3 9"/>
<name>A0A1I4U6R2_9BACT</name>
<dbReference type="PANTHER" id="PTHR42894">
    <property type="entry name" value="N-(5'-PHOSPHORIBOSYL)ANTHRANILATE ISOMERASE"/>
    <property type="match status" value="1"/>
</dbReference>